<dbReference type="AlphaFoldDB" id="A0AAD9ZWJ0"/>
<protein>
    <submittedName>
        <fullName evidence="1">Uncharacterized protein</fullName>
    </submittedName>
</protein>
<reference evidence="1" key="1">
    <citation type="journal article" date="2023" name="Plant J.">
        <title>Genome sequences and population genomics provide insights into the demographic history, inbreeding, and mutation load of two 'living fossil' tree species of Dipteronia.</title>
        <authorList>
            <person name="Feng Y."/>
            <person name="Comes H.P."/>
            <person name="Chen J."/>
            <person name="Zhu S."/>
            <person name="Lu R."/>
            <person name="Zhang X."/>
            <person name="Li P."/>
            <person name="Qiu J."/>
            <person name="Olsen K.M."/>
            <person name="Qiu Y."/>
        </authorList>
    </citation>
    <scope>NUCLEOTIDE SEQUENCE</scope>
    <source>
        <strain evidence="1">NBL</strain>
    </source>
</reference>
<keyword evidence="2" id="KW-1185">Reference proteome</keyword>
<comment type="caution">
    <text evidence="1">The sequence shown here is derived from an EMBL/GenBank/DDBJ whole genome shotgun (WGS) entry which is preliminary data.</text>
</comment>
<accession>A0AAD9ZWJ0</accession>
<name>A0AAD9ZWJ0_9ROSI</name>
<organism evidence="1 2">
    <name type="scientific">Dipteronia sinensis</name>
    <dbReference type="NCBI Taxonomy" id="43782"/>
    <lineage>
        <taxon>Eukaryota</taxon>
        <taxon>Viridiplantae</taxon>
        <taxon>Streptophyta</taxon>
        <taxon>Embryophyta</taxon>
        <taxon>Tracheophyta</taxon>
        <taxon>Spermatophyta</taxon>
        <taxon>Magnoliopsida</taxon>
        <taxon>eudicotyledons</taxon>
        <taxon>Gunneridae</taxon>
        <taxon>Pentapetalae</taxon>
        <taxon>rosids</taxon>
        <taxon>malvids</taxon>
        <taxon>Sapindales</taxon>
        <taxon>Sapindaceae</taxon>
        <taxon>Hippocastanoideae</taxon>
        <taxon>Acereae</taxon>
        <taxon>Dipteronia</taxon>
    </lineage>
</organism>
<gene>
    <name evidence="1" type="ORF">Dsin_025018</name>
</gene>
<dbReference type="EMBL" id="JANJYJ010000008">
    <property type="protein sequence ID" value="KAK3193708.1"/>
    <property type="molecule type" value="Genomic_DNA"/>
</dbReference>
<evidence type="ECO:0000313" key="2">
    <source>
        <dbReference type="Proteomes" id="UP001281410"/>
    </source>
</evidence>
<dbReference type="Proteomes" id="UP001281410">
    <property type="component" value="Unassembled WGS sequence"/>
</dbReference>
<proteinExistence type="predicted"/>
<sequence>MPLSNHKQPNIIHVSTAATPIVETFIKANTDFQRRTHHRPQHLTFGGYLVMEIAPEQISRSSRGISSIQNRSISPNRSISIWKKNNPISFQKKSCMCSPTTHLDSFLCSLHKNTSGGGDNHGHGTVPYAPNRLNMRRSAMTNSLVRI</sequence>
<evidence type="ECO:0000313" key="1">
    <source>
        <dbReference type="EMBL" id="KAK3193708.1"/>
    </source>
</evidence>